<evidence type="ECO:0000313" key="3">
    <source>
        <dbReference type="EMBL" id="REG22573.1"/>
    </source>
</evidence>
<dbReference type="KEGG" id="age:AA314_05272"/>
<dbReference type="AlphaFoldDB" id="A0AAC8TGK8"/>
<gene>
    <name evidence="2" type="ORF">AA314_05272</name>
    <name evidence="3" type="ORF">ATI61_119103</name>
</gene>
<keyword evidence="1" id="KW-0812">Transmembrane</keyword>
<sequence length="608" mass="65312">MPTPPPTPPPASRRLGRWRRPLLWGLGVFLVLEVLLNGLLATGLLERLINHSSRSLKVEWGRAWSVWPDSIQVRALKIRNEEAGGGYWVLAMESAELDLSPLALFRLKVRAEQVNVAGLSFQLHPGDPAARGPDGPGEPPPWELQLKGVQVHGVRELVVGPLRLTGVTDATGELALVPGHRLTVSGARARLGEGELTHQGNVLAHVEGGTADCDIDAKRDAQGRLDVVSGLGGRLQVKTTLPSLTRLQRWVPQIAEAELEGGAGRLEADVRLKEGRFAPDSRLEGSGKPILVPLGLVRVRAPWRLHGEVRAKEDGPSRAGLRLVLSPVKVEGKNGQLLETSEVTVSVEAPAPRLGEPPRDVHAALHVAASNPLDLRVLNDWLAPAIQVDSGQARLVAMSQADAAKGRGKASLELSTDDIRARWGGTRLGARLVLDVDARKLALRRDTVTFAGSRLLLRNASVQKGDKPQVHGWEGTLAFPEATLTLSPAVLSGRFAGSFTNAAPFVALLTDKTGLPQVLSPLLEAKDLELSGTVSLGSSGVKVEKIHVQGEGLELRGKVELSGPSTQAVMLVKVRRLPLGVEVTPERVHLQLLQPSAWYEQKLGERVD</sequence>
<proteinExistence type="predicted"/>
<dbReference type="Proteomes" id="UP000035579">
    <property type="component" value="Chromosome"/>
</dbReference>
<dbReference type="Proteomes" id="UP000256345">
    <property type="component" value="Unassembled WGS sequence"/>
</dbReference>
<evidence type="ECO:0000313" key="4">
    <source>
        <dbReference type="Proteomes" id="UP000035579"/>
    </source>
</evidence>
<keyword evidence="1" id="KW-0472">Membrane</keyword>
<name>A0AAC8TGK8_9BACT</name>
<reference evidence="2 4" key="1">
    <citation type="submission" date="2015-05" db="EMBL/GenBank/DDBJ databases">
        <title>Genome assembly of Archangium gephyra DSM 2261.</title>
        <authorList>
            <person name="Sharma G."/>
            <person name="Subramanian S."/>
        </authorList>
    </citation>
    <scope>NUCLEOTIDE SEQUENCE [LARGE SCALE GENOMIC DNA]</scope>
    <source>
        <strain evidence="2 4">DSM 2261</strain>
    </source>
</reference>
<dbReference type="EMBL" id="CP011509">
    <property type="protein sequence ID" value="AKJ03646.1"/>
    <property type="molecule type" value="Genomic_DNA"/>
</dbReference>
<feature type="transmembrane region" description="Helical" evidence="1">
    <location>
        <begin position="22"/>
        <end position="45"/>
    </location>
</feature>
<protein>
    <submittedName>
        <fullName evidence="2">Uncharacterized protein</fullName>
    </submittedName>
</protein>
<evidence type="ECO:0000313" key="2">
    <source>
        <dbReference type="EMBL" id="AKJ03646.1"/>
    </source>
</evidence>
<accession>A0AAC8TGK8</accession>
<organism evidence="2 4">
    <name type="scientific">Archangium gephyra</name>
    <dbReference type="NCBI Taxonomy" id="48"/>
    <lineage>
        <taxon>Bacteria</taxon>
        <taxon>Pseudomonadati</taxon>
        <taxon>Myxococcota</taxon>
        <taxon>Myxococcia</taxon>
        <taxon>Myxococcales</taxon>
        <taxon>Cystobacterineae</taxon>
        <taxon>Archangiaceae</taxon>
        <taxon>Archangium</taxon>
    </lineage>
</organism>
<reference evidence="3 5" key="2">
    <citation type="submission" date="2018-08" db="EMBL/GenBank/DDBJ databases">
        <title>Genomic Encyclopedia of Archaeal and Bacterial Type Strains, Phase II (KMG-II): from individual species to whole genera.</title>
        <authorList>
            <person name="Goeker M."/>
        </authorList>
    </citation>
    <scope>NUCLEOTIDE SEQUENCE [LARGE SCALE GENOMIC DNA]</scope>
    <source>
        <strain evidence="3 5">DSM 2261</strain>
    </source>
</reference>
<evidence type="ECO:0000256" key="1">
    <source>
        <dbReference type="SAM" id="Phobius"/>
    </source>
</evidence>
<dbReference type="EMBL" id="QUMU01000019">
    <property type="protein sequence ID" value="REG22573.1"/>
    <property type="molecule type" value="Genomic_DNA"/>
</dbReference>
<evidence type="ECO:0000313" key="5">
    <source>
        <dbReference type="Proteomes" id="UP000256345"/>
    </source>
</evidence>
<keyword evidence="5" id="KW-1185">Reference proteome</keyword>
<keyword evidence="1" id="KW-1133">Transmembrane helix</keyword>